<protein>
    <recommendedName>
        <fullName evidence="4">Secreted protein</fullName>
    </recommendedName>
</protein>
<reference evidence="2 3" key="1">
    <citation type="submission" date="2024-06" db="EMBL/GenBank/DDBJ databases">
        <title>The Natural Products Discovery Center: Release of the First 8490 Sequenced Strains for Exploring Actinobacteria Biosynthetic Diversity.</title>
        <authorList>
            <person name="Kalkreuter E."/>
            <person name="Kautsar S.A."/>
            <person name="Yang D."/>
            <person name="Bader C.D."/>
            <person name="Teijaro C.N."/>
            <person name="Fluegel L."/>
            <person name="Davis C.M."/>
            <person name="Simpson J.R."/>
            <person name="Lauterbach L."/>
            <person name="Steele A.D."/>
            <person name="Gui C."/>
            <person name="Meng S."/>
            <person name="Li G."/>
            <person name="Viehrig K."/>
            <person name="Ye F."/>
            <person name="Su P."/>
            <person name="Kiefer A.F."/>
            <person name="Nichols A."/>
            <person name="Cepeda A.J."/>
            <person name="Yan W."/>
            <person name="Fan B."/>
            <person name="Jiang Y."/>
            <person name="Adhikari A."/>
            <person name="Zheng C.-J."/>
            <person name="Schuster L."/>
            <person name="Cowan T.M."/>
            <person name="Smanski M.J."/>
            <person name="Chevrette M.G."/>
            <person name="De Carvalho L.P.S."/>
            <person name="Shen B."/>
        </authorList>
    </citation>
    <scope>NUCLEOTIDE SEQUENCE [LARGE SCALE GENOMIC DNA]</scope>
    <source>
        <strain evidence="2 3">NPDC046838</strain>
    </source>
</reference>
<evidence type="ECO:0000256" key="1">
    <source>
        <dbReference type="SAM" id="Phobius"/>
    </source>
</evidence>
<evidence type="ECO:0000313" key="2">
    <source>
        <dbReference type="EMBL" id="MEU6820681.1"/>
    </source>
</evidence>
<name>A0ABV3BI48_9ACTN</name>
<feature type="transmembrane region" description="Helical" evidence="1">
    <location>
        <begin position="6"/>
        <end position="26"/>
    </location>
</feature>
<accession>A0ABV3BI48</accession>
<keyword evidence="1" id="KW-1133">Transmembrane helix</keyword>
<dbReference type="Proteomes" id="UP001551176">
    <property type="component" value="Unassembled WGS sequence"/>
</dbReference>
<comment type="caution">
    <text evidence="2">The sequence shown here is derived from an EMBL/GenBank/DDBJ whole genome shotgun (WGS) entry which is preliminary data.</text>
</comment>
<evidence type="ECO:0000313" key="3">
    <source>
        <dbReference type="Proteomes" id="UP001551176"/>
    </source>
</evidence>
<gene>
    <name evidence="2" type="ORF">ABZ921_08640</name>
</gene>
<organism evidence="2 3">
    <name type="scientific">Streptomyces atriruber</name>
    <dbReference type="NCBI Taxonomy" id="545121"/>
    <lineage>
        <taxon>Bacteria</taxon>
        <taxon>Bacillati</taxon>
        <taxon>Actinomycetota</taxon>
        <taxon>Actinomycetes</taxon>
        <taxon>Kitasatosporales</taxon>
        <taxon>Streptomycetaceae</taxon>
        <taxon>Streptomyces</taxon>
    </lineage>
</organism>
<evidence type="ECO:0008006" key="4">
    <source>
        <dbReference type="Google" id="ProtNLM"/>
    </source>
</evidence>
<keyword evidence="1" id="KW-0472">Membrane</keyword>
<proteinExistence type="predicted"/>
<keyword evidence="3" id="KW-1185">Reference proteome</keyword>
<keyword evidence="1" id="KW-0812">Transmembrane</keyword>
<sequence length="130" mass="14073">MSGTEIVLGIGLVVLGALLKLLFDWVKDRPGVRRQAQLDRKSDTAAALSELGDLAVAFRRPSGPAQEHLDNLSERLSKVEADAPEQVQPWLVAVVGRVDSYGAGRGSAGDVLKAVETAREKIRLFIREGR</sequence>
<dbReference type="EMBL" id="JBEYXV010000003">
    <property type="protein sequence ID" value="MEU6820681.1"/>
    <property type="molecule type" value="Genomic_DNA"/>
</dbReference>
<dbReference type="RefSeq" id="WP_359346415.1">
    <property type="nucleotide sequence ID" value="NZ_JBEYXV010000003.1"/>
</dbReference>